<dbReference type="OrthoDB" id="2697418at2"/>
<comment type="caution">
    <text evidence="1">The sequence shown here is derived from an EMBL/GenBank/DDBJ whole genome shotgun (WGS) entry which is preliminary data.</text>
</comment>
<evidence type="ECO:0000313" key="2">
    <source>
        <dbReference type="Proteomes" id="UP000306477"/>
    </source>
</evidence>
<dbReference type="AlphaFoldDB" id="A0A4S3PW19"/>
<dbReference type="Proteomes" id="UP000306477">
    <property type="component" value="Unassembled WGS sequence"/>
</dbReference>
<proteinExistence type="predicted"/>
<name>A0A4S3PW19_9BACI</name>
<dbReference type="RefSeq" id="WP_136378559.1">
    <property type="nucleotide sequence ID" value="NZ_SLUB01000006.1"/>
</dbReference>
<sequence length="124" mass="14644">MSRIKIDSEMDIQKYSQFYDYEEFKTNMEIWLIVHQSEFTLGEVYGLTQLIHLSSEVPGVCHEAMGKIVCCKELGLNEQTISRSTFKRMIWKCMRFGMLKVNETENEYGSQRGNLYIFNPYPTF</sequence>
<organism evidence="1 2">
    <name type="scientific">Bacillus timonensis</name>
    <dbReference type="NCBI Taxonomy" id="1033734"/>
    <lineage>
        <taxon>Bacteria</taxon>
        <taxon>Bacillati</taxon>
        <taxon>Bacillota</taxon>
        <taxon>Bacilli</taxon>
        <taxon>Bacillales</taxon>
        <taxon>Bacillaceae</taxon>
        <taxon>Bacillus</taxon>
    </lineage>
</organism>
<protein>
    <submittedName>
        <fullName evidence="1">Uncharacterized protein</fullName>
    </submittedName>
</protein>
<evidence type="ECO:0000313" key="1">
    <source>
        <dbReference type="EMBL" id="THE13918.1"/>
    </source>
</evidence>
<keyword evidence="2" id="KW-1185">Reference proteome</keyword>
<gene>
    <name evidence="1" type="ORF">E1I69_05270</name>
</gene>
<reference evidence="1 2" key="1">
    <citation type="journal article" date="2019" name="Indoor Air">
        <title>Impacts of indoor surface finishes on bacterial viability.</title>
        <authorList>
            <person name="Hu J."/>
            <person name="Maamar S.B."/>
            <person name="Glawe A.J."/>
            <person name="Gottel N."/>
            <person name="Gilbert J.A."/>
            <person name="Hartmann E.M."/>
        </authorList>
    </citation>
    <scope>NUCLEOTIDE SEQUENCE [LARGE SCALE GENOMIC DNA]</scope>
    <source>
        <strain evidence="1 2">AF060A6</strain>
    </source>
</reference>
<accession>A0A4S3PW19</accession>
<dbReference type="EMBL" id="SLUB01000006">
    <property type="protein sequence ID" value="THE13918.1"/>
    <property type="molecule type" value="Genomic_DNA"/>
</dbReference>